<feature type="chain" id="PRO_5013970362" description="Pilus formation protein N-terminal domain-containing protein" evidence="1">
    <location>
        <begin position="24"/>
        <end position="124"/>
    </location>
</feature>
<protein>
    <recommendedName>
        <fullName evidence="4">Pilus formation protein N-terminal domain-containing protein</fullName>
    </recommendedName>
</protein>
<sequence length="124" mass="13804">MIMQKTFAIILTATLLLPLPAFAERAPQTMGQDACVRSVWYNVSDVIRVDANLRTNTAIKLGKGERIEQVLLGDSEAFNVEVLSNRNTVSVKPVIASAHSNMTIYTSRRTIAYFDRCRVSGTQR</sequence>
<comment type="caution">
    <text evidence="2">The sequence shown here is derived from an EMBL/GenBank/DDBJ whole genome shotgun (WGS) entry which is preliminary data.</text>
</comment>
<dbReference type="Pfam" id="PF03524">
    <property type="entry name" value="CagX"/>
    <property type="match status" value="1"/>
</dbReference>
<evidence type="ECO:0000256" key="1">
    <source>
        <dbReference type="SAM" id="SignalP"/>
    </source>
</evidence>
<accession>A0A2G8RJY9</accession>
<proteinExistence type="predicted"/>
<dbReference type="InterPro" id="IPR010258">
    <property type="entry name" value="Conjugal_tfr_TrbG/VirB9/CagX"/>
</dbReference>
<evidence type="ECO:0000313" key="2">
    <source>
        <dbReference type="EMBL" id="PIL21916.1"/>
    </source>
</evidence>
<keyword evidence="3" id="KW-1185">Reference proteome</keyword>
<name>A0A2G8RJY9_9RHOB</name>
<gene>
    <name evidence="2" type="ORF">P775_01985</name>
</gene>
<dbReference type="EMBL" id="AWWI01000020">
    <property type="protein sequence ID" value="PIL21916.1"/>
    <property type="molecule type" value="Genomic_DNA"/>
</dbReference>
<organism evidence="2 3">
    <name type="scientific">Puniceibacterium antarcticum</name>
    <dbReference type="NCBI Taxonomy" id="1206336"/>
    <lineage>
        <taxon>Bacteria</taxon>
        <taxon>Pseudomonadati</taxon>
        <taxon>Pseudomonadota</taxon>
        <taxon>Alphaproteobacteria</taxon>
        <taxon>Rhodobacterales</taxon>
        <taxon>Paracoccaceae</taxon>
        <taxon>Puniceibacterium</taxon>
    </lineage>
</organism>
<dbReference type="AlphaFoldDB" id="A0A2G8RJY9"/>
<keyword evidence="1" id="KW-0732">Signal</keyword>
<evidence type="ECO:0008006" key="4">
    <source>
        <dbReference type="Google" id="ProtNLM"/>
    </source>
</evidence>
<evidence type="ECO:0000313" key="3">
    <source>
        <dbReference type="Proteomes" id="UP000231259"/>
    </source>
</evidence>
<dbReference type="Proteomes" id="UP000231259">
    <property type="component" value="Unassembled WGS sequence"/>
</dbReference>
<feature type="signal peptide" evidence="1">
    <location>
        <begin position="1"/>
        <end position="23"/>
    </location>
</feature>
<reference evidence="2 3" key="1">
    <citation type="submission" date="2013-09" db="EMBL/GenBank/DDBJ databases">
        <title>Genome sequencing of Phaeobacter antarcticus sp. nov. SM1211.</title>
        <authorList>
            <person name="Zhang X.-Y."/>
            <person name="Liu C."/>
            <person name="Chen X.-L."/>
            <person name="Xie B.-B."/>
            <person name="Qin Q.-L."/>
            <person name="Rong J.-C."/>
            <person name="Zhang Y.-Z."/>
        </authorList>
    </citation>
    <scope>NUCLEOTIDE SEQUENCE [LARGE SCALE GENOMIC DNA]</scope>
    <source>
        <strain evidence="2 3">SM1211</strain>
    </source>
</reference>